<dbReference type="RefSeq" id="WP_186874842.1">
    <property type="nucleotide sequence ID" value="NZ_JACOPF010000001.1"/>
</dbReference>
<dbReference type="EMBL" id="JACOPF010000001">
    <property type="protein sequence ID" value="MBC5688212.1"/>
    <property type="molecule type" value="Genomic_DNA"/>
</dbReference>
<protein>
    <submittedName>
        <fullName evidence="1">Uncharacterized protein</fullName>
    </submittedName>
</protein>
<evidence type="ECO:0000313" key="1">
    <source>
        <dbReference type="EMBL" id="MBC5688212.1"/>
    </source>
</evidence>
<dbReference type="AlphaFoldDB" id="A0A923LHG3"/>
<proteinExistence type="predicted"/>
<keyword evidence="2" id="KW-1185">Reference proteome</keyword>
<evidence type="ECO:0000313" key="2">
    <source>
        <dbReference type="Proteomes" id="UP000652477"/>
    </source>
</evidence>
<gene>
    <name evidence="1" type="ORF">H8S37_04620</name>
</gene>
<reference evidence="1" key="1">
    <citation type="submission" date="2020-08" db="EMBL/GenBank/DDBJ databases">
        <title>Genome public.</title>
        <authorList>
            <person name="Liu C."/>
            <person name="Sun Q."/>
        </authorList>
    </citation>
    <scope>NUCLEOTIDE SEQUENCE</scope>
    <source>
        <strain evidence="1">NSJ-55</strain>
    </source>
</reference>
<dbReference type="Proteomes" id="UP000652477">
    <property type="component" value="Unassembled WGS sequence"/>
</dbReference>
<organism evidence="1 2">
    <name type="scientific">Mediterraneibacter hominis</name>
    <dbReference type="NCBI Taxonomy" id="2763054"/>
    <lineage>
        <taxon>Bacteria</taxon>
        <taxon>Bacillati</taxon>
        <taxon>Bacillota</taxon>
        <taxon>Clostridia</taxon>
        <taxon>Lachnospirales</taxon>
        <taxon>Lachnospiraceae</taxon>
        <taxon>Mediterraneibacter</taxon>
    </lineage>
</organism>
<comment type="caution">
    <text evidence="1">The sequence shown here is derived from an EMBL/GenBank/DDBJ whole genome shotgun (WGS) entry which is preliminary data.</text>
</comment>
<name>A0A923LHG3_9FIRM</name>
<accession>A0A923LHG3</accession>
<sequence length="345" mass="39453">MEEWYLMTSQTRPNITGGYENDAFADYKGDAFAESLETELATTVILYNHDLSVSKEARCIIQGNGADTQLKSLERTVLFPIGTVKAGMYIFFENRYWLITGYPGNNTIYEKATIIVCQYLLRWQNKSGDIIERWTNYTSASKYDVGENGNNTIFLTSNNYTILVPYDDETINLEGKRVFIDTNKSNPRKVFKITRSDDVLYDYGEEHGRLLSLIADKTELNLETDNCELMICDYISPSTSDIPSEPPKPDEDSDFVARIIGKDNIRFGIKQLYTGILENSKGEELTDYNFRWNIVSDKKIHYSESNNTITIEIDNENYIGSSFLLQIIVDEEIVASKEIKIIGIF</sequence>